<feature type="domain" description="CCHC-type" evidence="2">
    <location>
        <begin position="1009"/>
        <end position="1025"/>
    </location>
</feature>
<reference evidence="4" key="1">
    <citation type="submission" date="2017-10" db="EMBL/GenBank/DDBJ databases">
        <title>Rapid genome shrinkage in a self-fertile nematode reveals novel sperm competition proteins.</title>
        <authorList>
            <person name="Yin D."/>
            <person name="Schwarz E.M."/>
            <person name="Thomas C.G."/>
            <person name="Felde R.L."/>
            <person name="Korf I.F."/>
            <person name="Cutter A.D."/>
            <person name="Schartner C.M."/>
            <person name="Ralston E.J."/>
            <person name="Meyer B.J."/>
            <person name="Haag E.S."/>
        </authorList>
    </citation>
    <scope>NUCLEOTIDE SEQUENCE [LARGE SCALE GENOMIC DNA]</scope>
    <source>
        <strain evidence="4">JU1422</strain>
    </source>
</reference>
<feature type="compositionally biased region" description="Basic and acidic residues" evidence="1">
    <location>
        <begin position="636"/>
        <end position="665"/>
    </location>
</feature>
<gene>
    <name evidence="3" type="primary">Cnig_chr_IV.g12360</name>
    <name evidence="3" type="ORF">B9Z55_012360</name>
</gene>
<feature type="compositionally biased region" description="Basic and acidic residues" evidence="1">
    <location>
        <begin position="475"/>
        <end position="487"/>
    </location>
</feature>
<feature type="compositionally biased region" description="Basic and acidic residues" evidence="1">
    <location>
        <begin position="850"/>
        <end position="878"/>
    </location>
</feature>
<feature type="compositionally biased region" description="Low complexity" evidence="1">
    <location>
        <begin position="56"/>
        <end position="73"/>
    </location>
</feature>
<feature type="compositionally biased region" description="Low complexity" evidence="1">
    <location>
        <begin position="552"/>
        <end position="563"/>
    </location>
</feature>
<feature type="compositionally biased region" description="Polar residues" evidence="1">
    <location>
        <begin position="41"/>
        <end position="55"/>
    </location>
</feature>
<dbReference type="InterPro" id="IPR001878">
    <property type="entry name" value="Znf_CCHC"/>
</dbReference>
<proteinExistence type="predicted"/>
<dbReference type="OrthoDB" id="10434356at2759"/>
<evidence type="ECO:0000313" key="4">
    <source>
        <dbReference type="Proteomes" id="UP000230233"/>
    </source>
</evidence>
<feature type="region of interest" description="Disordered" evidence="1">
    <location>
        <begin position="1089"/>
        <end position="1111"/>
    </location>
</feature>
<evidence type="ECO:0000256" key="1">
    <source>
        <dbReference type="SAM" id="MobiDB-lite"/>
    </source>
</evidence>
<feature type="domain" description="CCHC-type" evidence="2">
    <location>
        <begin position="895"/>
        <end position="911"/>
    </location>
</feature>
<dbReference type="AlphaFoldDB" id="A0A2G5TWY8"/>
<feature type="region of interest" description="Disordered" evidence="1">
    <location>
        <begin position="842"/>
        <end position="878"/>
    </location>
</feature>
<feature type="domain" description="CCHC-type" evidence="2">
    <location>
        <begin position="927"/>
        <end position="944"/>
    </location>
</feature>
<organism evidence="3 4">
    <name type="scientific">Caenorhabditis nigoni</name>
    <dbReference type="NCBI Taxonomy" id="1611254"/>
    <lineage>
        <taxon>Eukaryota</taxon>
        <taxon>Metazoa</taxon>
        <taxon>Ecdysozoa</taxon>
        <taxon>Nematoda</taxon>
        <taxon>Chromadorea</taxon>
        <taxon>Rhabditida</taxon>
        <taxon>Rhabditina</taxon>
        <taxon>Rhabditomorpha</taxon>
        <taxon>Rhabditoidea</taxon>
        <taxon>Rhabditidae</taxon>
        <taxon>Peloderinae</taxon>
        <taxon>Caenorhabditis</taxon>
    </lineage>
</organism>
<feature type="compositionally biased region" description="Basic and acidic residues" evidence="1">
    <location>
        <begin position="497"/>
        <end position="515"/>
    </location>
</feature>
<dbReference type="GO" id="GO:0003676">
    <property type="term" value="F:nucleic acid binding"/>
    <property type="evidence" value="ECO:0007669"/>
    <property type="project" value="InterPro"/>
</dbReference>
<feature type="compositionally biased region" description="Basic and acidic residues" evidence="1">
    <location>
        <begin position="302"/>
        <end position="316"/>
    </location>
</feature>
<accession>A0A2G5TWY8</accession>
<feature type="compositionally biased region" description="Basic and acidic residues" evidence="1">
    <location>
        <begin position="239"/>
        <end position="258"/>
    </location>
</feature>
<keyword evidence="4" id="KW-1185">Reference proteome</keyword>
<feature type="compositionally biased region" description="Basic and acidic residues" evidence="1">
    <location>
        <begin position="132"/>
        <end position="150"/>
    </location>
</feature>
<feature type="compositionally biased region" description="Gly residues" evidence="1">
    <location>
        <begin position="10"/>
        <end position="29"/>
    </location>
</feature>
<feature type="compositionally biased region" description="Basic and acidic residues" evidence="1">
    <location>
        <begin position="440"/>
        <end position="460"/>
    </location>
</feature>
<feature type="compositionally biased region" description="Polar residues" evidence="1">
    <location>
        <begin position="617"/>
        <end position="633"/>
    </location>
</feature>
<feature type="compositionally biased region" description="Polar residues" evidence="1">
    <location>
        <begin position="355"/>
        <end position="369"/>
    </location>
</feature>
<sequence length="1210" mass="138849">MHQNQNKNRGQGGRGGRGGRGSGGRGRGYADGFRRRPPDSRANNRFGSRSPSPQANNRGGSRSNSWGSDGNRSPSGFRGPSGPRMQNPDSGFRRPESSIGSNNVRRQNSPSAFRGPSRSNDVRRQNMSMEQNRMEQNFEPRSPRRHENVLERPGNNRVESRSNTWDSDGNRSHSGFGRHSGSQDVRMQNPDSGFRRPESPLRSNDVRRQNMPTEQNFETRDPRRHENVQDRPGSTMSQRQRDPRWNEPRQHQDRDSRVHSPAPSEQSFRFSENWSRDTSPRGDDWHRRRSPSPTPSNWSRGQWDHPNERGREDQQRRRSRSPTPEAHNGPSSSRRTRSIERRSPELKPYERKYENVQQDMSAERITQQIREAAMSRMSGSEFGRSRAGGSIRQGSVTPRGSERRGSDDRWSRRTAGGQDRNQQGCSAWGSGRQGDVTPRGSERGGSDGRRSRQQDTERYSPRGFQRPGDIMPFGSERRDFNDNRSRQPDPQGYPPRGSEHQEDLVPFGSERRFSNDSRASQQDYQGDWPRGFERPGDVTPRGSERGSDGGRSRQQGPQSYSPRGSDRQGDVTPRGSERSSSIESRSRQQGPQSYSPRGSDRQGGVTPRRSGREGSIVSWSGQQGPQESGSLGPNGSERKGSNDSRPRGFDQQDSRHQSPEPDHRQRSNSYGSDYQGPSHPSPPRENWSIRSPDNDVHSDDSVIYPDSGEDSDTSFSLSPTFVEELRQEMANPLGLRGARNPRGRGGAPRGIGFLARGGFLGRGGFGMIARRRRIREALNDREIEEVPVEEEIRLPVNQDWMQGLRRPPNEPAFLWNRNFMGMLALLNLPQFISFPVRGRPYPQGPLPEDPMDRRRAARRQSEDITDRPDRPNRRPDRRLIRHLASKQSQDHLRNDCIYCGNNTHQHDKCPFMPDINERRNWLLSRGRCLRCFKPHRHTGRECEEMGKRHQCWYCLDSDPNDLHHSSICPVAVNQEAPIQPGQLDRQDLPDRPPIRHLASKDAQEQLRNSCFYCGRYTHHHDKCPFVPDIDERRDYLLLRERCLRCFRYHIGRGCEEMGHFYRCRYCHDSDPNYLHHQSICPVAVNQEASIQPGQQDRPDQHDRPDLPDSYPIRHLASENAQDRFPNSCIYCGKYNHQHDKCPTVPDINERRDYLLSNGSCLRCFRPHRTTGRECEEMGKRYQCRYCLDSDPDYLHHSSICPVAVNQEAPN</sequence>
<dbReference type="STRING" id="1611254.A0A2G5TWY8"/>
<feature type="compositionally biased region" description="Polar residues" evidence="1">
    <location>
        <begin position="263"/>
        <end position="273"/>
    </location>
</feature>
<feature type="compositionally biased region" description="Basic and acidic residues" evidence="1">
    <location>
        <begin position="193"/>
        <end position="208"/>
    </location>
</feature>
<feature type="compositionally biased region" description="Polar residues" evidence="1">
    <location>
        <begin position="98"/>
        <end position="111"/>
    </location>
</feature>
<evidence type="ECO:0000313" key="3">
    <source>
        <dbReference type="EMBL" id="PIC31784.1"/>
    </source>
</evidence>
<feature type="compositionally biased region" description="Basic and acidic residues" evidence="1">
    <location>
        <begin position="217"/>
        <end position="229"/>
    </location>
</feature>
<feature type="compositionally biased region" description="Low complexity" evidence="1">
    <location>
        <begin position="578"/>
        <end position="590"/>
    </location>
</feature>
<dbReference type="EMBL" id="PDUG01000004">
    <property type="protein sequence ID" value="PIC31784.1"/>
    <property type="molecule type" value="Genomic_DNA"/>
</dbReference>
<name>A0A2G5TWY8_9PELO</name>
<feature type="region of interest" description="Disordered" evidence="1">
    <location>
        <begin position="1"/>
        <end position="716"/>
    </location>
</feature>
<comment type="caution">
    <text evidence="3">The sequence shown here is derived from an EMBL/GenBank/DDBJ whole genome shotgun (WGS) entry which is preliminary data.</text>
</comment>
<dbReference type="GO" id="GO:0008270">
    <property type="term" value="F:zinc ion binding"/>
    <property type="evidence" value="ECO:0007669"/>
    <property type="project" value="InterPro"/>
</dbReference>
<feature type="compositionally biased region" description="Basic and acidic residues" evidence="1">
    <location>
        <begin position="274"/>
        <end position="286"/>
    </location>
</feature>
<protein>
    <recommendedName>
        <fullName evidence="2">CCHC-type domain-containing protein</fullName>
    </recommendedName>
</protein>
<dbReference type="SMART" id="SM00343">
    <property type="entry name" value="ZnF_C2HC"/>
    <property type="match status" value="4"/>
</dbReference>
<feature type="compositionally biased region" description="Basic and acidic residues" evidence="1">
    <location>
        <begin position="530"/>
        <end position="551"/>
    </location>
</feature>
<feature type="compositionally biased region" description="Low complexity" evidence="1">
    <location>
        <begin position="172"/>
        <end position="182"/>
    </location>
</feature>
<feature type="domain" description="CCHC-type" evidence="2">
    <location>
        <begin position="1127"/>
        <end position="1143"/>
    </location>
</feature>
<feature type="compositionally biased region" description="Basic and acidic residues" evidence="1">
    <location>
        <begin position="337"/>
        <end position="354"/>
    </location>
</feature>
<evidence type="ECO:0000259" key="2">
    <source>
        <dbReference type="SMART" id="SM00343"/>
    </source>
</evidence>
<feature type="compositionally biased region" description="Basic and acidic residues" evidence="1">
    <location>
        <begin position="400"/>
        <end position="411"/>
    </location>
</feature>
<feature type="compositionally biased region" description="Basic and acidic residues" evidence="1">
    <location>
        <begin position="1096"/>
        <end position="1106"/>
    </location>
</feature>
<dbReference type="Proteomes" id="UP000230233">
    <property type="component" value="Chromosome IV"/>
</dbReference>